<dbReference type="InterPro" id="IPR042094">
    <property type="entry name" value="T2SS_GspF_sf"/>
</dbReference>
<keyword evidence="3" id="KW-1003">Cell membrane</keyword>
<dbReference type="GO" id="GO:0015628">
    <property type="term" value="P:protein secretion by the type II secretion system"/>
    <property type="evidence" value="ECO:0007669"/>
    <property type="project" value="TreeGrafter"/>
</dbReference>
<feature type="transmembrane region" description="Helical" evidence="8">
    <location>
        <begin position="163"/>
        <end position="189"/>
    </location>
</feature>
<keyword evidence="5 8" id="KW-0812">Transmembrane</keyword>
<keyword evidence="7 8" id="KW-0472">Membrane</keyword>
<reference evidence="10 11" key="1">
    <citation type="journal article" date="2016" name="Nat. Commun.">
        <title>Thousands of microbial genomes shed light on interconnected biogeochemical processes in an aquifer system.</title>
        <authorList>
            <person name="Anantharaman K."/>
            <person name="Brown C.T."/>
            <person name="Hug L.A."/>
            <person name="Sharon I."/>
            <person name="Castelle C.J."/>
            <person name="Probst A.J."/>
            <person name="Thomas B.C."/>
            <person name="Singh A."/>
            <person name="Wilkins M.J."/>
            <person name="Karaoz U."/>
            <person name="Brodie E.L."/>
            <person name="Williams K.H."/>
            <person name="Hubbard S.S."/>
            <person name="Banfield J.F."/>
        </authorList>
    </citation>
    <scope>NUCLEOTIDE SEQUENCE [LARGE SCALE GENOMIC DNA]</scope>
</reference>
<evidence type="ECO:0000256" key="8">
    <source>
        <dbReference type="SAM" id="Phobius"/>
    </source>
</evidence>
<dbReference type="Proteomes" id="UP000178176">
    <property type="component" value="Unassembled WGS sequence"/>
</dbReference>
<feature type="domain" description="Type II secretion system protein GspF" evidence="9">
    <location>
        <begin position="68"/>
        <end position="190"/>
    </location>
</feature>
<keyword evidence="6 8" id="KW-1133">Transmembrane helix</keyword>
<dbReference type="AlphaFoldDB" id="A0A1F4YFA1"/>
<comment type="similarity">
    <text evidence="2">Belongs to the GSP F family.</text>
</comment>
<evidence type="ECO:0000256" key="1">
    <source>
        <dbReference type="ARBA" id="ARBA00004429"/>
    </source>
</evidence>
<dbReference type="InterPro" id="IPR003004">
    <property type="entry name" value="GspF/PilC"/>
</dbReference>
<evidence type="ECO:0000256" key="5">
    <source>
        <dbReference type="ARBA" id="ARBA00022692"/>
    </source>
</evidence>
<evidence type="ECO:0000313" key="10">
    <source>
        <dbReference type="EMBL" id="OGC92548.1"/>
    </source>
</evidence>
<dbReference type="PANTHER" id="PTHR30012">
    <property type="entry name" value="GENERAL SECRETION PATHWAY PROTEIN"/>
    <property type="match status" value="1"/>
</dbReference>
<dbReference type="GO" id="GO:0005886">
    <property type="term" value="C:plasma membrane"/>
    <property type="evidence" value="ECO:0007669"/>
    <property type="project" value="UniProtKB-SubCell"/>
</dbReference>
<evidence type="ECO:0000256" key="2">
    <source>
        <dbReference type="ARBA" id="ARBA00005745"/>
    </source>
</evidence>
<evidence type="ECO:0000259" key="9">
    <source>
        <dbReference type="Pfam" id="PF00482"/>
    </source>
</evidence>
<evidence type="ECO:0000256" key="4">
    <source>
        <dbReference type="ARBA" id="ARBA00022519"/>
    </source>
</evidence>
<dbReference type="InterPro" id="IPR018076">
    <property type="entry name" value="T2SS_GspF_dom"/>
</dbReference>
<sequence length="400" mass="43595">MKFKYSARAENGVLIKGEIEAGSDSIAADLLKQKRLIPIGINKRSELLDLSYWSMKVGRVSSQDVTAFTRQLATMITAGLPITDALNLLKIQSGRNMSVVVAGILSDVQGGVSLSESLSKFPRVFSRVYVALIKAGESAGVVETVLMRLADNLEKQREFRGKVVGAMIYPAIVVVGMIVVTVMTVLLVVPKLTSLYADFNADLPIPTKILIAISQFSVSYWWLILFGLFGLVIGVGRYLKTAGGREKYDSLIYKIPVWGTLVREVMLVELTRTLALLVGAGVSVVDALDIVADAVGNVVVEKDVKKISRQVEKGFPVSISFSESQSFPLIVGQMMAVGEETGKMDDVLMRVSHYFEMESEQKVKALTTAIEPLIIMVLAGGVGFLMYAVIMPIYTITNKI</sequence>
<dbReference type="PRINTS" id="PR00812">
    <property type="entry name" value="BCTERIALGSPF"/>
</dbReference>
<comment type="subcellular location">
    <subcellularLocation>
        <location evidence="1">Cell inner membrane</location>
        <topology evidence="1">Multi-pass membrane protein</topology>
    </subcellularLocation>
</comment>
<gene>
    <name evidence="10" type="ORF">A2876_05120</name>
</gene>
<evidence type="ECO:0000256" key="7">
    <source>
        <dbReference type="ARBA" id="ARBA00023136"/>
    </source>
</evidence>
<accession>A0A1F4YFA1</accession>
<evidence type="ECO:0000256" key="6">
    <source>
        <dbReference type="ARBA" id="ARBA00022989"/>
    </source>
</evidence>
<dbReference type="FunFam" id="1.20.81.30:FF:000001">
    <property type="entry name" value="Type II secretion system protein F"/>
    <property type="match status" value="2"/>
</dbReference>
<dbReference type="PANTHER" id="PTHR30012:SF0">
    <property type="entry name" value="TYPE II SECRETION SYSTEM PROTEIN F-RELATED"/>
    <property type="match status" value="1"/>
</dbReference>
<feature type="transmembrane region" description="Helical" evidence="8">
    <location>
        <begin position="373"/>
        <end position="394"/>
    </location>
</feature>
<evidence type="ECO:0000256" key="3">
    <source>
        <dbReference type="ARBA" id="ARBA00022475"/>
    </source>
</evidence>
<dbReference type="EMBL" id="MEXH01000013">
    <property type="protein sequence ID" value="OGC92548.1"/>
    <property type="molecule type" value="Genomic_DNA"/>
</dbReference>
<protein>
    <recommendedName>
        <fullName evidence="9">Type II secretion system protein GspF domain-containing protein</fullName>
    </recommendedName>
</protein>
<organism evidence="10 11">
    <name type="scientific">Candidatus Amesbacteria bacterium RIFCSPHIGHO2_01_FULL_48_32b</name>
    <dbReference type="NCBI Taxonomy" id="1797253"/>
    <lineage>
        <taxon>Bacteria</taxon>
        <taxon>Candidatus Amesiibacteriota</taxon>
    </lineage>
</organism>
<feature type="domain" description="Type II secretion system protein GspF" evidence="9">
    <location>
        <begin position="271"/>
        <end position="392"/>
    </location>
</feature>
<proteinExistence type="inferred from homology"/>
<comment type="caution">
    <text evidence="10">The sequence shown here is derived from an EMBL/GenBank/DDBJ whole genome shotgun (WGS) entry which is preliminary data.</text>
</comment>
<dbReference type="Gene3D" id="1.20.81.30">
    <property type="entry name" value="Type II secretion system (T2SS), domain F"/>
    <property type="match status" value="2"/>
</dbReference>
<keyword evidence="4" id="KW-0997">Cell inner membrane</keyword>
<name>A0A1F4YFA1_9BACT</name>
<dbReference type="Pfam" id="PF00482">
    <property type="entry name" value="T2SSF"/>
    <property type="match status" value="2"/>
</dbReference>
<evidence type="ECO:0000313" key="11">
    <source>
        <dbReference type="Proteomes" id="UP000178176"/>
    </source>
</evidence>
<feature type="transmembrane region" description="Helical" evidence="8">
    <location>
        <begin position="220"/>
        <end position="239"/>
    </location>
</feature>